<evidence type="ECO:0000256" key="2">
    <source>
        <dbReference type="ARBA" id="ARBA00022448"/>
    </source>
</evidence>
<evidence type="ECO:0000256" key="8">
    <source>
        <dbReference type="SAM" id="MobiDB-lite"/>
    </source>
</evidence>
<evidence type="ECO:0000256" key="3">
    <source>
        <dbReference type="ARBA" id="ARBA00022475"/>
    </source>
</evidence>
<evidence type="ECO:0000313" key="10">
    <source>
        <dbReference type="EMBL" id="MBE1557488.1"/>
    </source>
</evidence>
<sequence>MTAPASVKAPPSRRASTSGSEGPPSRRAFTVRRRSEARWGLVMIAPLGLGLLLFYLWPIAQTFYFGFTKWGPFGGSEWTGLANYERLLADAEVWTALRNSLVYTALVLLGVPVAIMFAALLNQSRLRGRGIFRTLYFLPVVTMPSAIAMLWQYLYNGDFGVLNQLLALVGVDGPSWMSDPRTAPYALAVIGVWMAFGYNLVILMAGLQNVPKQLYEASAIDGAGPVRQFLSITVPMLSPTIFFVSVISVIGTLQMFDLVYLMMPPGSPALPAAQTIVHLFYSTSFVKNDPGYGAAIAFLLFVVIALLTAVQFRIQRRWVHYA</sequence>
<feature type="transmembrane region" description="Helical" evidence="7">
    <location>
        <begin position="134"/>
        <end position="154"/>
    </location>
</feature>
<name>A0ABR9K6U5_9ACTN</name>
<evidence type="ECO:0000256" key="7">
    <source>
        <dbReference type="RuleBase" id="RU363032"/>
    </source>
</evidence>
<dbReference type="Pfam" id="PF00528">
    <property type="entry name" value="BPD_transp_1"/>
    <property type="match status" value="1"/>
</dbReference>
<evidence type="ECO:0000313" key="11">
    <source>
        <dbReference type="Proteomes" id="UP000661607"/>
    </source>
</evidence>
<comment type="similarity">
    <text evidence="7">Belongs to the binding-protein-dependent transport system permease family.</text>
</comment>
<accession>A0ABR9K6U5</accession>
<dbReference type="InterPro" id="IPR051393">
    <property type="entry name" value="ABC_transporter_permease"/>
</dbReference>
<organism evidence="10 11">
    <name type="scientific">Nonomuraea africana</name>
    <dbReference type="NCBI Taxonomy" id="46171"/>
    <lineage>
        <taxon>Bacteria</taxon>
        <taxon>Bacillati</taxon>
        <taxon>Actinomycetota</taxon>
        <taxon>Actinomycetes</taxon>
        <taxon>Streptosporangiales</taxon>
        <taxon>Streptosporangiaceae</taxon>
        <taxon>Nonomuraea</taxon>
    </lineage>
</organism>
<dbReference type="SUPFAM" id="SSF161098">
    <property type="entry name" value="MetI-like"/>
    <property type="match status" value="1"/>
</dbReference>
<evidence type="ECO:0000259" key="9">
    <source>
        <dbReference type="PROSITE" id="PS50928"/>
    </source>
</evidence>
<comment type="caution">
    <text evidence="10">The sequence shown here is derived from an EMBL/GenBank/DDBJ whole genome shotgun (WGS) entry which is preliminary data.</text>
</comment>
<reference evidence="10 11" key="1">
    <citation type="submission" date="2020-10" db="EMBL/GenBank/DDBJ databases">
        <title>Sequencing the genomes of 1000 actinobacteria strains.</title>
        <authorList>
            <person name="Klenk H.-P."/>
        </authorList>
    </citation>
    <scope>NUCLEOTIDE SEQUENCE [LARGE SCALE GENOMIC DNA]</scope>
    <source>
        <strain evidence="10 11">DSM 43748</strain>
    </source>
</reference>
<keyword evidence="3" id="KW-1003">Cell membrane</keyword>
<feature type="transmembrane region" description="Helical" evidence="7">
    <location>
        <begin position="39"/>
        <end position="60"/>
    </location>
</feature>
<feature type="region of interest" description="Disordered" evidence="8">
    <location>
        <begin position="1"/>
        <end position="27"/>
    </location>
</feature>
<evidence type="ECO:0000256" key="6">
    <source>
        <dbReference type="ARBA" id="ARBA00023136"/>
    </source>
</evidence>
<dbReference type="CDD" id="cd06261">
    <property type="entry name" value="TM_PBP2"/>
    <property type="match status" value="1"/>
</dbReference>
<feature type="transmembrane region" description="Helical" evidence="7">
    <location>
        <begin position="101"/>
        <end position="122"/>
    </location>
</feature>
<gene>
    <name evidence="10" type="ORF">H4W81_000267</name>
</gene>
<keyword evidence="10" id="KW-0762">Sugar transport</keyword>
<dbReference type="PANTHER" id="PTHR30193">
    <property type="entry name" value="ABC TRANSPORTER PERMEASE PROTEIN"/>
    <property type="match status" value="1"/>
</dbReference>
<keyword evidence="11" id="KW-1185">Reference proteome</keyword>
<dbReference type="Gene3D" id="1.10.3720.10">
    <property type="entry name" value="MetI-like"/>
    <property type="match status" value="1"/>
</dbReference>
<dbReference type="EMBL" id="JADBEF010000001">
    <property type="protein sequence ID" value="MBE1557488.1"/>
    <property type="molecule type" value="Genomic_DNA"/>
</dbReference>
<keyword evidence="5 7" id="KW-1133">Transmembrane helix</keyword>
<dbReference type="PROSITE" id="PS50928">
    <property type="entry name" value="ABC_TM1"/>
    <property type="match status" value="1"/>
</dbReference>
<protein>
    <submittedName>
        <fullName evidence="10">Multiple sugar transport system permease protein</fullName>
    </submittedName>
</protein>
<dbReference type="RefSeq" id="WP_225958388.1">
    <property type="nucleotide sequence ID" value="NZ_BAAASY010000019.1"/>
</dbReference>
<dbReference type="InterPro" id="IPR035906">
    <property type="entry name" value="MetI-like_sf"/>
</dbReference>
<proteinExistence type="inferred from homology"/>
<feature type="domain" description="ABC transmembrane type-1" evidence="9">
    <location>
        <begin position="96"/>
        <end position="311"/>
    </location>
</feature>
<keyword evidence="4 7" id="KW-0812">Transmembrane</keyword>
<feature type="transmembrane region" description="Helical" evidence="7">
    <location>
        <begin position="185"/>
        <end position="207"/>
    </location>
</feature>
<keyword evidence="2 7" id="KW-0813">Transport</keyword>
<evidence type="ECO:0000256" key="5">
    <source>
        <dbReference type="ARBA" id="ARBA00022989"/>
    </source>
</evidence>
<feature type="transmembrane region" description="Helical" evidence="7">
    <location>
        <begin position="291"/>
        <end position="310"/>
    </location>
</feature>
<keyword evidence="6 7" id="KW-0472">Membrane</keyword>
<comment type="subcellular location">
    <subcellularLocation>
        <location evidence="1 7">Cell membrane</location>
        <topology evidence="1 7">Multi-pass membrane protein</topology>
    </subcellularLocation>
</comment>
<dbReference type="PANTHER" id="PTHR30193:SF41">
    <property type="entry name" value="DIACETYLCHITOBIOSE UPTAKE SYSTEM PERMEASE PROTEIN NGCF"/>
    <property type="match status" value="1"/>
</dbReference>
<feature type="transmembrane region" description="Helical" evidence="7">
    <location>
        <begin position="228"/>
        <end position="256"/>
    </location>
</feature>
<dbReference type="Proteomes" id="UP000661607">
    <property type="component" value="Unassembled WGS sequence"/>
</dbReference>
<evidence type="ECO:0000256" key="4">
    <source>
        <dbReference type="ARBA" id="ARBA00022692"/>
    </source>
</evidence>
<dbReference type="InterPro" id="IPR000515">
    <property type="entry name" value="MetI-like"/>
</dbReference>
<evidence type="ECO:0000256" key="1">
    <source>
        <dbReference type="ARBA" id="ARBA00004651"/>
    </source>
</evidence>